<evidence type="ECO:0000313" key="1">
    <source>
        <dbReference type="EMBL" id="HIT76220.1"/>
    </source>
</evidence>
<organism evidence="1 2">
    <name type="scientific">Candidatus Avipropionibacterium avicola</name>
    <dbReference type="NCBI Taxonomy" id="2840701"/>
    <lineage>
        <taxon>Bacteria</taxon>
        <taxon>Bacillati</taxon>
        <taxon>Actinomycetota</taxon>
        <taxon>Actinomycetes</taxon>
        <taxon>Propionibacteriales</taxon>
        <taxon>Propionibacteriaceae</taxon>
        <taxon>Propionibacteriaceae incertae sedis</taxon>
        <taxon>Candidatus Avipropionibacterium</taxon>
    </lineage>
</organism>
<sequence>MPIRIWLQDCDLVDQPTGHCAVPYISTGHIRTALRHADGVVVVFHDGLVTAGPWGKVCRAYPQPMRRVFARPELDILVDVSGVTQATRLANVHLQDSPGR</sequence>
<dbReference type="Proteomes" id="UP000886842">
    <property type="component" value="Unassembled WGS sequence"/>
</dbReference>
<comment type="caution">
    <text evidence="1">The sequence shown here is derived from an EMBL/GenBank/DDBJ whole genome shotgun (WGS) entry which is preliminary data.</text>
</comment>
<reference evidence="1" key="2">
    <citation type="journal article" date="2021" name="PeerJ">
        <title>Extensive microbial diversity within the chicken gut microbiome revealed by metagenomics and culture.</title>
        <authorList>
            <person name="Gilroy R."/>
            <person name="Ravi A."/>
            <person name="Getino M."/>
            <person name="Pursley I."/>
            <person name="Horton D.L."/>
            <person name="Alikhan N.F."/>
            <person name="Baker D."/>
            <person name="Gharbi K."/>
            <person name="Hall N."/>
            <person name="Watson M."/>
            <person name="Adriaenssens E.M."/>
            <person name="Foster-Nyarko E."/>
            <person name="Jarju S."/>
            <person name="Secka A."/>
            <person name="Antonio M."/>
            <person name="Oren A."/>
            <person name="Chaudhuri R.R."/>
            <person name="La Ragione R."/>
            <person name="Hildebrand F."/>
            <person name="Pallen M.J."/>
        </authorList>
    </citation>
    <scope>NUCLEOTIDE SEQUENCE</scope>
    <source>
        <strain evidence="1">ChiGjej1B1-24693</strain>
    </source>
</reference>
<gene>
    <name evidence="1" type="ORF">IAA98_11585</name>
</gene>
<proteinExistence type="predicted"/>
<name>A0A9D1H0K7_9ACTN</name>
<reference evidence="1" key="1">
    <citation type="submission" date="2020-10" db="EMBL/GenBank/DDBJ databases">
        <authorList>
            <person name="Gilroy R."/>
        </authorList>
    </citation>
    <scope>NUCLEOTIDE SEQUENCE</scope>
    <source>
        <strain evidence="1">ChiGjej1B1-24693</strain>
    </source>
</reference>
<dbReference type="AlphaFoldDB" id="A0A9D1H0K7"/>
<dbReference type="EMBL" id="DVLP01000339">
    <property type="protein sequence ID" value="HIT76220.1"/>
    <property type="molecule type" value="Genomic_DNA"/>
</dbReference>
<protein>
    <submittedName>
        <fullName evidence="1">Uncharacterized protein</fullName>
    </submittedName>
</protein>
<accession>A0A9D1H0K7</accession>
<evidence type="ECO:0000313" key="2">
    <source>
        <dbReference type="Proteomes" id="UP000886842"/>
    </source>
</evidence>